<dbReference type="Proteomes" id="UP001144036">
    <property type="component" value="Unassembled WGS sequence"/>
</dbReference>
<dbReference type="SUPFAM" id="SSF52540">
    <property type="entry name" value="P-loop containing nucleoside triphosphate hydrolases"/>
    <property type="match status" value="1"/>
</dbReference>
<dbReference type="Pfam" id="PF00004">
    <property type="entry name" value="AAA"/>
    <property type="match status" value="1"/>
</dbReference>
<dbReference type="Pfam" id="PF01434">
    <property type="entry name" value="Peptidase_M41"/>
    <property type="match status" value="1"/>
</dbReference>
<feature type="transmembrane region" description="Helical" evidence="2">
    <location>
        <begin position="601"/>
        <end position="622"/>
    </location>
</feature>
<evidence type="ECO:0000256" key="1">
    <source>
        <dbReference type="SAM" id="MobiDB-lite"/>
    </source>
</evidence>
<feature type="transmembrane region" description="Helical" evidence="2">
    <location>
        <begin position="32"/>
        <end position="52"/>
    </location>
</feature>
<reference evidence="4" key="1">
    <citation type="submission" date="2022-11" db="EMBL/GenBank/DDBJ databases">
        <title>Nonomuraea corallina sp. nov., a new species of the genus Nonomuraea isolated from sea side sediment in Thai sea.</title>
        <authorList>
            <person name="Ngamcharungchit C."/>
            <person name="Matsumoto A."/>
            <person name="Suriyachadkun C."/>
            <person name="Panbangred W."/>
            <person name="Inahashi Y."/>
            <person name="Intra B."/>
        </authorList>
    </citation>
    <scope>NUCLEOTIDE SEQUENCE</scope>
    <source>
        <strain evidence="4">MCN248</strain>
    </source>
</reference>
<dbReference type="SMART" id="SM00382">
    <property type="entry name" value="AAA"/>
    <property type="match status" value="1"/>
</dbReference>
<feature type="transmembrane region" description="Helical" evidence="2">
    <location>
        <begin position="58"/>
        <end position="78"/>
    </location>
</feature>
<evidence type="ECO:0000256" key="2">
    <source>
        <dbReference type="SAM" id="Phobius"/>
    </source>
</evidence>
<evidence type="ECO:0000313" key="5">
    <source>
        <dbReference type="Proteomes" id="UP001144036"/>
    </source>
</evidence>
<dbReference type="InterPro" id="IPR000642">
    <property type="entry name" value="Peptidase_M41"/>
</dbReference>
<feature type="compositionally biased region" description="Low complexity" evidence="1">
    <location>
        <begin position="523"/>
        <end position="533"/>
    </location>
</feature>
<feature type="compositionally biased region" description="Pro residues" evidence="1">
    <location>
        <begin position="581"/>
        <end position="595"/>
    </location>
</feature>
<evidence type="ECO:0000259" key="3">
    <source>
        <dbReference type="SMART" id="SM00382"/>
    </source>
</evidence>
<keyword evidence="2" id="KW-0812">Transmembrane</keyword>
<evidence type="ECO:0000313" key="4">
    <source>
        <dbReference type="EMBL" id="MDA0633244.1"/>
    </source>
</evidence>
<proteinExistence type="predicted"/>
<dbReference type="InterPro" id="IPR003959">
    <property type="entry name" value="ATPase_AAA_core"/>
</dbReference>
<dbReference type="Gene3D" id="1.20.58.760">
    <property type="entry name" value="Peptidase M41"/>
    <property type="match status" value="1"/>
</dbReference>
<feature type="region of interest" description="Disordered" evidence="1">
    <location>
        <begin position="510"/>
        <end position="596"/>
    </location>
</feature>
<keyword evidence="5" id="KW-1185">Reference proteome</keyword>
<dbReference type="SUPFAM" id="SSF140990">
    <property type="entry name" value="FtsH protease domain-like"/>
    <property type="match status" value="1"/>
</dbReference>
<feature type="compositionally biased region" description="Basic and acidic residues" evidence="1">
    <location>
        <begin position="510"/>
        <end position="519"/>
    </location>
</feature>
<dbReference type="EMBL" id="JAPNNL010000018">
    <property type="protein sequence ID" value="MDA0633244.1"/>
    <property type="molecule type" value="Genomic_DNA"/>
</dbReference>
<dbReference type="CDD" id="cd19481">
    <property type="entry name" value="RecA-like_protease"/>
    <property type="match status" value="1"/>
</dbReference>
<organism evidence="4 5">
    <name type="scientific">Nonomuraea corallina</name>
    <dbReference type="NCBI Taxonomy" id="2989783"/>
    <lineage>
        <taxon>Bacteria</taxon>
        <taxon>Bacillati</taxon>
        <taxon>Actinomycetota</taxon>
        <taxon>Actinomycetes</taxon>
        <taxon>Streptosporangiales</taxon>
        <taxon>Streptosporangiaceae</taxon>
        <taxon>Nonomuraea</taxon>
    </lineage>
</organism>
<dbReference type="RefSeq" id="WP_270154044.1">
    <property type="nucleotide sequence ID" value="NZ_JAPNNL010000018.1"/>
</dbReference>
<accession>A0ABT4S7U8</accession>
<dbReference type="InterPro" id="IPR003593">
    <property type="entry name" value="AAA+_ATPase"/>
</dbReference>
<keyword evidence="2" id="KW-1133">Transmembrane helix</keyword>
<dbReference type="Gene3D" id="3.40.50.300">
    <property type="entry name" value="P-loop containing nucleotide triphosphate hydrolases"/>
    <property type="match status" value="1"/>
</dbReference>
<protein>
    <submittedName>
        <fullName evidence="4">AAA family ATPase</fullName>
    </submittedName>
</protein>
<sequence>MYARYARYARSLPEPGRARDRAGFRLPRPVRVVFWVAVAVTLVAGGLLSGLFRTSPFVPFLLGLVVVAGAAVLVRLLLRDGVETYRPGSVATRFADVRGQDGVVERLQEHLARWREGGAIEEGGGSAPGGLLLWGPPGPGKARVAEAVAGETGKPYVVVDVRAFAAAPPAVGVLKVKALFMRLRTLALRHGGVVVLFDEADAPAGPVPGGGLSGCNGLAHLSEESRSALARPDAGAGMRRALISELSRLRRPRGRLRRLSAYRVLVIMTARRPDALDGALLRTGRVDRVHQAGHPSEAGRPRGVGRHAAAVHEACHAVVAYVTRARPEPGVATIEQGAGHLGGAAAARIEGRPARWKSGYEADVMVALASLAGERMFFGGDSSCDVSGDLHSATLLTALMESSWGMGSDVSSLPALRELGMDEDRRSLGERVERHLARLLEKTGDLLQEHRQDVLCLAHALETHRTLDGGDVAAILRRRPGRRVDGTGYASDAFVRELEEYHAEVVRAHQDHDRLDRDPPAVPRAGARPRGSAAGRGTGVGARPGAGIPLSEVGGPAGGRPAAYRGARSGAGGGPAFVPWGTPPQPDGAGQPPPEQGRGRWWVVVASAFTLVGLAVVLALSLNGVLTAGPAAGTETGAAAAPGPGVASPWLLVALFVVVVAVVVGAGLTTVAVKAMRAARAKADRERDEAHARAQFLAAALDPDTAMRLLGYDGGGRRELA</sequence>
<dbReference type="PANTHER" id="PTHR23076:SF97">
    <property type="entry name" value="ATP-DEPENDENT ZINC METALLOPROTEASE YME1L1"/>
    <property type="match status" value="1"/>
</dbReference>
<feature type="domain" description="AAA+ ATPase" evidence="3">
    <location>
        <begin position="127"/>
        <end position="296"/>
    </location>
</feature>
<dbReference type="InterPro" id="IPR027417">
    <property type="entry name" value="P-loop_NTPase"/>
</dbReference>
<feature type="transmembrane region" description="Helical" evidence="2">
    <location>
        <begin position="650"/>
        <end position="673"/>
    </location>
</feature>
<keyword evidence="2" id="KW-0472">Membrane</keyword>
<feature type="compositionally biased region" description="Low complexity" evidence="1">
    <location>
        <begin position="559"/>
        <end position="568"/>
    </location>
</feature>
<dbReference type="InterPro" id="IPR037219">
    <property type="entry name" value="Peptidase_M41-like"/>
</dbReference>
<feature type="compositionally biased region" description="Gly residues" evidence="1">
    <location>
        <begin position="534"/>
        <end position="544"/>
    </location>
</feature>
<gene>
    <name evidence="4" type="ORF">OUY22_07410</name>
</gene>
<name>A0ABT4S7U8_9ACTN</name>
<dbReference type="PANTHER" id="PTHR23076">
    <property type="entry name" value="METALLOPROTEASE M41 FTSH"/>
    <property type="match status" value="1"/>
</dbReference>
<comment type="caution">
    <text evidence="4">The sequence shown here is derived from an EMBL/GenBank/DDBJ whole genome shotgun (WGS) entry which is preliminary data.</text>
</comment>